<proteinExistence type="inferred from homology"/>
<evidence type="ECO:0000313" key="3">
    <source>
        <dbReference type="Proteomes" id="UP001152561"/>
    </source>
</evidence>
<comment type="similarity">
    <text evidence="1">Belongs to the STXBP/unc-18/SEC1 family.</text>
</comment>
<dbReference type="AlphaFoldDB" id="A0A9Q1LFC5"/>
<accession>A0A9Q1LFC5</accession>
<dbReference type="EMBL" id="JAJAGQ010000019">
    <property type="protein sequence ID" value="KAJ8533725.1"/>
    <property type="molecule type" value="Genomic_DNA"/>
</dbReference>
<organism evidence="2 3">
    <name type="scientific">Anisodus acutangulus</name>
    <dbReference type="NCBI Taxonomy" id="402998"/>
    <lineage>
        <taxon>Eukaryota</taxon>
        <taxon>Viridiplantae</taxon>
        <taxon>Streptophyta</taxon>
        <taxon>Embryophyta</taxon>
        <taxon>Tracheophyta</taxon>
        <taxon>Spermatophyta</taxon>
        <taxon>Magnoliopsida</taxon>
        <taxon>eudicotyledons</taxon>
        <taxon>Gunneridae</taxon>
        <taxon>Pentapetalae</taxon>
        <taxon>asterids</taxon>
        <taxon>lamiids</taxon>
        <taxon>Solanales</taxon>
        <taxon>Solanaceae</taxon>
        <taxon>Solanoideae</taxon>
        <taxon>Hyoscyameae</taxon>
        <taxon>Anisodus</taxon>
    </lineage>
</organism>
<gene>
    <name evidence="2" type="ORF">K7X08_007049</name>
</gene>
<evidence type="ECO:0000313" key="2">
    <source>
        <dbReference type="EMBL" id="KAJ8533725.1"/>
    </source>
</evidence>
<protein>
    <submittedName>
        <fullName evidence="2">Uncharacterized protein</fullName>
    </submittedName>
</protein>
<keyword evidence="3" id="KW-1185">Reference proteome</keyword>
<dbReference type="InterPro" id="IPR001619">
    <property type="entry name" value="Sec1-like"/>
</dbReference>
<comment type="caution">
    <text evidence="2">The sequence shown here is derived from an EMBL/GenBank/DDBJ whole genome shotgun (WGS) entry which is preliminary data.</text>
</comment>
<dbReference type="PANTHER" id="PTHR11679">
    <property type="entry name" value="VESICLE PROTEIN SORTING-ASSOCIATED"/>
    <property type="match status" value="1"/>
</dbReference>
<dbReference type="GO" id="GO:0016192">
    <property type="term" value="P:vesicle-mediated transport"/>
    <property type="evidence" value="ECO:0007669"/>
    <property type="project" value="InterPro"/>
</dbReference>
<dbReference type="InterPro" id="IPR036045">
    <property type="entry name" value="Sec1-like_sf"/>
</dbReference>
<sequence>MIPQLGDKEIDEIVEKIVSGLFCVLATLVVVPVIRCPHGCPTEMVESLLDQRLQDGLLAKNNLFSEGVNFTSSLQRLVLCLFDWNFELAVAIQHDFRYWLLVHDVLGLRLNRLSVQGDKGWIKTYKLDRSDSFWMANMSLEFPEVAESQLNKYKKDVEEAEKLCGQSINYITAGMKNLFSGDHHLALMRAVEALMEGKPNPEIESYLLLDPRAPKSSSASSSGHLKRTI</sequence>
<dbReference type="InterPro" id="IPR027482">
    <property type="entry name" value="Sec1-like_dom2"/>
</dbReference>
<dbReference type="SUPFAM" id="SSF56815">
    <property type="entry name" value="Sec1/munc18-like (SM) proteins"/>
    <property type="match status" value="1"/>
</dbReference>
<reference evidence="3" key="1">
    <citation type="journal article" date="2023" name="Proc. Natl. Acad. Sci. U.S.A.">
        <title>Genomic and structural basis for evolution of tropane alkaloid biosynthesis.</title>
        <authorList>
            <person name="Wanga Y.-J."/>
            <person name="Taina T."/>
            <person name="Yua J.-Y."/>
            <person name="Lia J."/>
            <person name="Xua B."/>
            <person name="Chenc J."/>
            <person name="D'Auriad J.C."/>
            <person name="Huanga J.-P."/>
            <person name="Huanga S.-X."/>
        </authorList>
    </citation>
    <scope>NUCLEOTIDE SEQUENCE [LARGE SCALE GENOMIC DNA]</scope>
    <source>
        <strain evidence="3">cv. KIB-2019</strain>
    </source>
</reference>
<dbReference type="Pfam" id="PF00995">
    <property type="entry name" value="Sec1"/>
    <property type="match status" value="1"/>
</dbReference>
<dbReference type="Gene3D" id="3.40.50.1910">
    <property type="match status" value="1"/>
</dbReference>
<name>A0A9Q1LFC5_9SOLA</name>
<dbReference type="Proteomes" id="UP001152561">
    <property type="component" value="Unassembled WGS sequence"/>
</dbReference>
<dbReference type="OrthoDB" id="10251230at2759"/>
<evidence type="ECO:0000256" key="1">
    <source>
        <dbReference type="ARBA" id="ARBA00009884"/>
    </source>
</evidence>